<feature type="region of interest" description="Disordered" evidence="4">
    <location>
        <begin position="113"/>
        <end position="140"/>
    </location>
</feature>
<dbReference type="SMART" id="SM00368">
    <property type="entry name" value="LRR_RI"/>
    <property type="match status" value="8"/>
</dbReference>
<feature type="compositionally biased region" description="Low complexity" evidence="4">
    <location>
        <begin position="115"/>
        <end position="129"/>
    </location>
</feature>
<evidence type="ECO:0000256" key="3">
    <source>
        <dbReference type="ARBA" id="ARBA00022737"/>
    </source>
</evidence>
<feature type="compositionally biased region" description="Low complexity" evidence="4">
    <location>
        <begin position="69"/>
        <end position="92"/>
    </location>
</feature>
<dbReference type="GO" id="GO:0048471">
    <property type="term" value="C:perinuclear region of cytoplasm"/>
    <property type="evidence" value="ECO:0007669"/>
    <property type="project" value="TreeGrafter"/>
</dbReference>
<dbReference type="GO" id="GO:0006913">
    <property type="term" value="P:nucleocytoplasmic transport"/>
    <property type="evidence" value="ECO:0007669"/>
    <property type="project" value="TreeGrafter"/>
</dbReference>
<dbReference type="PROSITE" id="PS51450">
    <property type="entry name" value="LRR"/>
    <property type="match status" value="1"/>
</dbReference>
<dbReference type="GO" id="GO:0005634">
    <property type="term" value="C:nucleus"/>
    <property type="evidence" value="ECO:0007669"/>
    <property type="project" value="TreeGrafter"/>
</dbReference>
<reference evidence="5" key="1">
    <citation type="submission" date="2021-07" db="EMBL/GenBank/DDBJ databases">
        <title>Draft genome of Mortierella alpina, strain LL118, isolated from an aspen leaf litter sample.</title>
        <authorList>
            <person name="Yang S."/>
            <person name="Vinatzer B.A."/>
        </authorList>
    </citation>
    <scope>NUCLEOTIDE SEQUENCE</scope>
    <source>
        <strain evidence="5">LL118</strain>
    </source>
</reference>
<dbReference type="Gene3D" id="3.80.10.10">
    <property type="entry name" value="Ribonuclease Inhibitor"/>
    <property type="match status" value="2"/>
</dbReference>
<evidence type="ECO:0000256" key="1">
    <source>
        <dbReference type="ARBA" id="ARBA00022468"/>
    </source>
</evidence>
<sequence>MDPAHTPRDPASFVSAPVTPPVPTTPRQASAPTLHEDSTTYPPSDTLIVQAASKDTCADAEDLCHRQGTVSSTTSPDSTVHPPSLTPVSSSPTYPLREWSAAALSAPTGAGCALATASSSSSSSTTTTAPLEEGKAEGSTISQVEQVEQYKDDIALHTHLQLQGYLEDLTEQDSAAVAASIAAHADAAEYHQVEAMLAASLYPVTNSINNSNALDPLYNPSWSAHSYADSLTTDLFQATAGPTAIPAAGQIQMSITPESFQQQMVSLEAAAALQSFSLAMNTTRDGLAHGGFHVLQEEEEEEDDDEECLPPSETKYILYDDHVSPISIVDALAMLNDTLEEDLAQGVLLPLTAATPASTTTTEESHHLRPHTLDRELDRSHPIFSEDSTAVEQKAHASGKGKDTNEGKSASLGDSDGLQALYDHGMQGDVGLKEIETSPAGVPQDLMHACSKRPSSLPGHSRLNHSSRGHSTTMGLLSPPSGAGSLHDGFFEQVCSEEDKTLLGRPSHQGGPDISLNLAGNILSPISIHDLFFSRYYTRLVYLNLWDTNLGIWGAQAVGGLMADRSCRVQYLNLGCNRLGFEGIVQLFGLYKNDSLVELDLSENHLGHTAVHSLQQIMVRREKDKACNIRRLNLSNNEINDVGCISIAKLILGTFVTHLDLSFNKISDWGASTILASFESNEVALKDINMEANPLSFAGGVDICKILVLPQSRITTLDLRGAKVTDVGVPYLAEALKSHQCPIVSLNLYDCQLTDTGILKLAIMLCVNKSLRVLGLGCNCIGNAGILALSQGLCLNRHLEELDLSENDVALSRAGLDSLLYAMRTNTSLLDLRLDVDGHPNVLARGMYGNDGMYGSDGMYMGGYAHPPQHQDLQPVQHQPYHHHVHYHEYHQNQHQHPHQHPHQQPLNQVQTLSAPVVAPVGEVLAPTHAALAQPLQVPPSAPLQGQQGVETVGGGMMGGVTGASIMTTPPVPNEQDLERDRQQLMVALSSVKTYVRHNFKRTTKMRKLCFEILVVCRLLMFAKDIPARAQEIASRNVEHCGVDKAAVDTQEEPRLDFHHLDSTQPFTPMAVSILTGLPTPPIMTQDRGLSGHPRDAEPCNPLDNEVRQDSLHATEEEEGEEEEECPILVTHGRGPRGTLAGLPWEIKEMILRALDRDGLLCEPQFQSIMSYGTSRWETVRQPWERWGEIRETILERTHCYYYEPEAQ</sequence>
<dbReference type="PANTHER" id="PTHR24113:SF12">
    <property type="entry name" value="RAN GTPASE-ACTIVATING PROTEIN 1"/>
    <property type="match status" value="1"/>
</dbReference>
<dbReference type="SUPFAM" id="SSF52047">
    <property type="entry name" value="RNI-like"/>
    <property type="match status" value="1"/>
</dbReference>
<feature type="region of interest" description="Disordered" evidence="4">
    <location>
        <begin position="451"/>
        <end position="473"/>
    </location>
</feature>
<proteinExistence type="predicted"/>
<dbReference type="EMBL" id="JAIFTL010000178">
    <property type="protein sequence ID" value="KAG9321871.1"/>
    <property type="molecule type" value="Genomic_DNA"/>
</dbReference>
<feature type="compositionally biased region" description="Basic and acidic residues" evidence="4">
    <location>
        <begin position="363"/>
        <end position="381"/>
    </location>
</feature>
<evidence type="ECO:0000313" key="6">
    <source>
        <dbReference type="Proteomes" id="UP000717515"/>
    </source>
</evidence>
<dbReference type="AlphaFoldDB" id="A0A9P8A338"/>
<dbReference type="InterPro" id="IPR027038">
    <property type="entry name" value="RanGap"/>
</dbReference>
<dbReference type="InterPro" id="IPR001611">
    <property type="entry name" value="Leu-rich_rpt"/>
</dbReference>
<evidence type="ECO:0000313" key="5">
    <source>
        <dbReference type="EMBL" id="KAG9321871.1"/>
    </source>
</evidence>
<dbReference type="InterPro" id="IPR032675">
    <property type="entry name" value="LRR_dom_sf"/>
</dbReference>
<feature type="region of interest" description="Disordered" evidence="4">
    <location>
        <begin position="1"/>
        <end position="43"/>
    </location>
</feature>
<feature type="region of interest" description="Disordered" evidence="4">
    <location>
        <begin position="1085"/>
        <end position="1105"/>
    </location>
</feature>
<name>A0A9P8A338_MORAP</name>
<dbReference type="Pfam" id="PF13516">
    <property type="entry name" value="LRR_6"/>
    <property type="match status" value="5"/>
</dbReference>
<dbReference type="PANTHER" id="PTHR24113">
    <property type="entry name" value="RAN GTPASE-ACTIVATING PROTEIN 1"/>
    <property type="match status" value="1"/>
</dbReference>
<feature type="region of interest" description="Disordered" evidence="4">
    <location>
        <begin position="68"/>
        <end position="92"/>
    </location>
</feature>
<dbReference type="Proteomes" id="UP000717515">
    <property type="component" value="Unassembled WGS sequence"/>
</dbReference>
<accession>A0A9P8A338</accession>
<comment type="caution">
    <text evidence="5">The sequence shown here is derived from an EMBL/GenBank/DDBJ whole genome shotgun (WGS) entry which is preliminary data.</text>
</comment>
<dbReference type="GO" id="GO:0031267">
    <property type="term" value="F:small GTPase binding"/>
    <property type="evidence" value="ECO:0007669"/>
    <property type="project" value="TreeGrafter"/>
</dbReference>
<evidence type="ECO:0000256" key="2">
    <source>
        <dbReference type="ARBA" id="ARBA00022614"/>
    </source>
</evidence>
<protein>
    <submittedName>
        <fullName evidence="5">Uncharacterized protein</fullName>
    </submittedName>
</protein>
<feature type="region of interest" description="Disordered" evidence="4">
    <location>
        <begin position="356"/>
        <end position="421"/>
    </location>
</feature>
<keyword evidence="1" id="KW-0343">GTPase activation</keyword>
<keyword evidence="2" id="KW-0433">Leucine-rich repeat</keyword>
<organism evidence="5 6">
    <name type="scientific">Mortierella alpina</name>
    <name type="common">Oleaginous fungus</name>
    <name type="synonym">Mortierella renispora</name>
    <dbReference type="NCBI Taxonomy" id="64518"/>
    <lineage>
        <taxon>Eukaryota</taxon>
        <taxon>Fungi</taxon>
        <taxon>Fungi incertae sedis</taxon>
        <taxon>Mucoromycota</taxon>
        <taxon>Mortierellomycotina</taxon>
        <taxon>Mortierellomycetes</taxon>
        <taxon>Mortierellales</taxon>
        <taxon>Mortierellaceae</taxon>
        <taxon>Mortierella</taxon>
    </lineage>
</organism>
<gene>
    <name evidence="5" type="ORF">KVV02_002207</name>
</gene>
<dbReference type="GO" id="GO:0005096">
    <property type="term" value="F:GTPase activator activity"/>
    <property type="evidence" value="ECO:0007669"/>
    <property type="project" value="UniProtKB-KW"/>
</dbReference>
<keyword evidence="3" id="KW-0677">Repeat</keyword>
<dbReference type="GO" id="GO:0005829">
    <property type="term" value="C:cytosol"/>
    <property type="evidence" value="ECO:0007669"/>
    <property type="project" value="TreeGrafter"/>
</dbReference>
<evidence type="ECO:0000256" key="4">
    <source>
        <dbReference type="SAM" id="MobiDB-lite"/>
    </source>
</evidence>